<evidence type="ECO:0000313" key="1">
    <source>
        <dbReference type="EMBL" id="DAF43825.1"/>
    </source>
</evidence>
<accession>A0A8S5RYV8</accession>
<sequence>MIDIDFNKVIHGEQILFNKCKGKTIKDTYIGNEILCIIFDDNSFVYLEEYDDYGNISRFEDVNINYSNLKDYVGYNKDGELYHSDVMSFMIKNELFVENELKEYLYPLFEEEKRKIIERELAEYERIKNKYNLN</sequence>
<dbReference type="EMBL" id="BK032510">
    <property type="protein sequence ID" value="DAF43825.1"/>
    <property type="molecule type" value="Genomic_DNA"/>
</dbReference>
<protein>
    <submittedName>
        <fullName evidence="1">Uncharacterized protein</fullName>
    </submittedName>
</protein>
<name>A0A8S5RYV8_9CAUD</name>
<reference evidence="1" key="1">
    <citation type="journal article" date="2021" name="Proc. Natl. Acad. Sci. U.S.A.">
        <title>A Catalog of Tens of Thousands of Viruses from Human Metagenomes Reveals Hidden Associations with Chronic Diseases.</title>
        <authorList>
            <person name="Tisza M.J."/>
            <person name="Buck C.B."/>
        </authorList>
    </citation>
    <scope>NUCLEOTIDE SEQUENCE</scope>
    <source>
        <strain evidence="1">CtNQV2</strain>
    </source>
</reference>
<proteinExistence type="predicted"/>
<organism evidence="1">
    <name type="scientific">Myoviridae sp. ctNQV2</name>
    <dbReference type="NCBI Taxonomy" id="2827683"/>
    <lineage>
        <taxon>Viruses</taxon>
        <taxon>Duplodnaviria</taxon>
        <taxon>Heunggongvirae</taxon>
        <taxon>Uroviricota</taxon>
        <taxon>Caudoviricetes</taxon>
    </lineage>
</organism>